<gene>
    <name evidence="1" type="ORF">SALWKB29_1073</name>
</gene>
<dbReference type="EMBL" id="JFZV01000004">
    <property type="protein sequence ID" value="KDN15001.1"/>
    <property type="molecule type" value="Genomic_DNA"/>
</dbReference>
<sequence>MRHLYKPENIIRNFKIIKKQNNFLCFDNANFIIRPKDSK</sequence>
<name>A0A836MQ67_9NEIS</name>
<evidence type="ECO:0000313" key="2">
    <source>
        <dbReference type="Proteomes" id="UP000027170"/>
    </source>
</evidence>
<accession>A0A836MQ67</accession>
<reference evidence="1 2" key="1">
    <citation type="submission" date="2014-03" db="EMBL/GenBank/DDBJ databases">
        <title>The genomes of two eusocial bee gut symbionts.</title>
        <authorList>
            <person name="Kwong W.K."/>
            <person name="Engel P."/>
            <person name="Koch H."/>
            <person name="Moran N.A."/>
        </authorList>
    </citation>
    <scope>NUCLEOTIDE SEQUENCE [LARGE SCALE GENOMIC DNA]</scope>
    <source>
        <strain evidence="2">wkB29</strain>
    </source>
</reference>
<proteinExistence type="predicted"/>
<protein>
    <submittedName>
        <fullName evidence="1">Uncharacterized protein</fullName>
    </submittedName>
</protein>
<dbReference type="AlphaFoldDB" id="A0A836MQ67"/>
<organism evidence="1 2">
    <name type="scientific">Snodgrassella communis</name>
    <dbReference type="NCBI Taxonomy" id="2946699"/>
    <lineage>
        <taxon>Bacteria</taxon>
        <taxon>Pseudomonadati</taxon>
        <taxon>Pseudomonadota</taxon>
        <taxon>Betaproteobacteria</taxon>
        <taxon>Neisseriales</taxon>
        <taxon>Neisseriaceae</taxon>
        <taxon>Snodgrassella</taxon>
    </lineage>
</organism>
<evidence type="ECO:0000313" key="1">
    <source>
        <dbReference type="EMBL" id="KDN15001.1"/>
    </source>
</evidence>
<comment type="caution">
    <text evidence="1">The sequence shown here is derived from an EMBL/GenBank/DDBJ whole genome shotgun (WGS) entry which is preliminary data.</text>
</comment>
<dbReference type="Proteomes" id="UP000027170">
    <property type="component" value="Unassembled WGS sequence"/>
</dbReference>
<keyword evidence="2" id="KW-1185">Reference proteome</keyword>